<dbReference type="Pfam" id="PF12833">
    <property type="entry name" value="HTH_18"/>
    <property type="match status" value="1"/>
</dbReference>
<gene>
    <name evidence="5" type="ORF">GCM10022255_008190</name>
</gene>
<sequence>MVGITPAVPVAFSTLGLPERRRVELWESHNAKALIGLRCRTLTAAVLEATEINVQLERVHLARVRGNSHVVERDETLIRRRPADSVALFFSLVGEAFFYHDDGVRTVQPGEMLMCDADRPFMRGFSHGLEELVLKIPRAVFADVTGIDQVARPTVVSFTAGANSVARALAREIGAATRSEDPRPADEAALLQLVAAIAGADRDALSTAHRAAAQTYIDQHLANPALSAPQVAAAVGISPRHLSRVFAEAGTTVPKYVLSRRLEAARTLLEKPAPAMMTIADVAHYCGFTSAAHFSNAFRSHFGERATDVRRRALVSRALPPG</sequence>
<dbReference type="SMART" id="SM00342">
    <property type="entry name" value="HTH_ARAC"/>
    <property type="match status" value="1"/>
</dbReference>
<dbReference type="InterPro" id="IPR018060">
    <property type="entry name" value="HTH_AraC"/>
</dbReference>
<dbReference type="PROSITE" id="PS01124">
    <property type="entry name" value="HTH_ARAC_FAMILY_2"/>
    <property type="match status" value="1"/>
</dbReference>
<dbReference type="EMBL" id="BAABAT010000002">
    <property type="protein sequence ID" value="GAA4244582.1"/>
    <property type="molecule type" value="Genomic_DNA"/>
</dbReference>
<dbReference type="PANTHER" id="PTHR46796:SF6">
    <property type="entry name" value="ARAC SUBFAMILY"/>
    <property type="match status" value="1"/>
</dbReference>
<evidence type="ECO:0000313" key="6">
    <source>
        <dbReference type="Proteomes" id="UP001500620"/>
    </source>
</evidence>
<protein>
    <submittedName>
        <fullName evidence="5">Helix-turn-helix domain-containing protein</fullName>
    </submittedName>
</protein>
<keyword evidence="3" id="KW-0804">Transcription</keyword>
<keyword evidence="2" id="KW-0238">DNA-binding</keyword>
<evidence type="ECO:0000256" key="2">
    <source>
        <dbReference type="ARBA" id="ARBA00023125"/>
    </source>
</evidence>
<reference evidence="6" key="1">
    <citation type="journal article" date="2019" name="Int. J. Syst. Evol. Microbiol.">
        <title>The Global Catalogue of Microorganisms (GCM) 10K type strain sequencing project: providing services to taxonomists for standard genome sequencing and annotation.</title>
        <authorList>
            <consortium name="The Broad Institute Genomics Platform"/>
            <consortium name="The Broad Institute Genome Sequencing Center for Infectious Disease"/>
            <person name="Wu L."/>
            <person name="Ma J."/>
        </authorList>
    </citation>
    <scope>NUCLEOTIDE SEQUENCE [LARGE SCALE GENOMIC DNA]</scope>
    <source>
        <strain evidence="6">JCM 17441</strain>
    </source>
</reference>
<keyword evidence="1" id="KW-0805">Transcription regulation</keyword>
<dbReference type="RefSeq" id="WP_345121349.1">
    <property type="nucleotide sequence ID" value="NZ_BAABAT010000002.1"/>
</dbReference>
<evidence type="ECO:0000259" key="4">
    <source>
        <dbReference type="PROSITE" id="PS01124"/>
    </source>
</evidence>
<dbReference type="Pfam" id="PF14525">
    <property type="entry name" value="AraC_binding_2"/>
    <property type="match status" value="1"/>
</dbReference>
<comment type="caution">
    <text evidence="5">The sequence shown here is derived from an EMBL/GenBank/DDBJ whole genome shotgun (WGS) entry which is preliminary data.</text>
</comment>
<organism evidence="5 6">
    <name type="scientific">Dactylosporangium darangshiense</name>
    <dbReference type="NCBI Taxonomy" id="579108"/>
    <lineage>
        <taxon>Bacteria</taxon>
        <taxon>Bacillati</taxon>
        <taxon>Actinomycetota</taxon>
        <taxon>Actinomycetes</taxon>
        <taxon>Micromonosporales</taxon>
        <taxon>Micromonosporaceae</taxon>
        <taxon>Dactylosporangium</taxon>
    </lineage>
</organism>
<dbReference type="InterPro" id="IPR035418">
    <property type="entry name" value="AraC-bd_2"/>
</dbReference>
<dbReference type="InterPro" id="IPR009057">
    <property type="entry name" value="Homeodomain-like_sf"/>
</dbReference>
<feature type="domain" description="HTH araC/xylS-type" evidence="4">
    <location>
        <begin position="211"/>
        <end position="312"/>
    </location>
</feature>
<accession>A0ABP8CXH8</accession>
<proteinExistence type="predicted"/>
<dbReference type="SUPFAM" id="SSF46689">
    <property type="entry name" value="Homeodomain-like"/>
    <property type="match status" value="1"/>
</dbReference>
<dbReference type="InterPro" id="IPR050204">
    <property type="entry name" value="AraC_XylS_family_regulators"/>
</dbReference>
<evidence type="ECO:0000256" key="3">
    <source>
        <dbReference type="ARBA" id="ARBA00023163"/>
    </source>
</evidence>
<evidence type="ECO:0000256" key="1">
    <source>
        <dbReference type="ARBA" id="ARBA00023015"/>
    </source>
</evidence>
<dbReference type="PANTHER" id="PTHR46796">
    <property type="entry name" value="HTH-TYPE TRANSCRIPTIONAL ACTIVATOR RHAS-RELATED"/>
    <property type="match status" value="1"/>
</dbReference>
<dbReference type="Gene3D" id="1.10.10.60">
    <property type="entry name" value="Homeodomain-like"/>
    <property type="match status" value="1"/>
</dbReference>
<name>A0ABP8CXH8_9ACTN</name>
<evidence type="ECO:0000313" key="5">
    <source>
        <dbReference type="EMBL" id="GAA4244582.1"/>
    </source>
</evidence>
<keyword evidence="6" id="KW-1185">Reference proteome</keyword>
<dbReference type="Proteomes" id="UP001500620">
    <property type="component" value="Unassembled WGS sequence"/>
</dbReference>